<evidence type="ECO:0000313" key="1">
    <source>
        <dbReference type="EMBL" id="CAE8696214.1"/>
    </source>
</evidence>
<organism evidence="1 2">
    <name type="scientific">Polarella glacialis</name>
    <name type="common">Dinoflagellate</name>
    <dbReference type="NCBI Taxonomy" id="89957"/>
    <lineage>
        <taxon>Eukaryota</taxon>
        <taxon>Sar</taxon>
        <taxon>Alveolata</taxon>
        <taxon>Dinophyceae</taxon>
        <taxon>Suessiales</taxon>
        <taxon>Suessiaceae</taxon>
        <taxon>Polarella</taxon>
    </lineage>
</organism>
<name>A0A813K9J5_POLGL</name>
<protein>
    <submittedName>
        <fullName evidence="1">Uncharacterized protein</fullName>
    </submittedName>
</protein>
<dbReference type="Proteomes" id="UP000626109">
    <property type="component" value="Unassembled WGS sequence"/>
</dbReference>
<dbReference type="EMBL" id="CAJNNW010028464">
    <property type="protein sequence ID" value="CAE8696214.1"/>
    <property type="molecule type" value="Genomic_DNA"/>
</dbReference>
<proteinExistence type="predicted"/>
<reference evidence="1" key="1">
    <citation type="submission" date="2021-02" db="EMBL/GenBank/DDBJ databases">
        <authorList>
            <person name="Dougan E. K."/>
            <person name="Rhodes N."/>
            <person name="Thang M."/>
            <person name="Chan C."/>
        </authorList>
    </citation>
    <scope>NUCLEOTIDE SEQUENCE</scope>
</reference>
<evidence type="ECO:0000313" key="2">
    <source>
        <dbReference type="Proteomes" id="UP000626109"/>
    </source>
</evidence>
<sequence length="647" mass="69274">MLGRGGYNVSREILLAIRQGNEQRVEHLVEGFVAALRKQRGAPSCIRTLEAPFGSQPDTHSNSVTNSTKPSIIHDDHGDGVWGPGVNLGASLWDFICAVQKLSRFSLGHQQKDFWDEVSLLVAPKVQELVPRELSLLCNSYACGESSRLNGPLGIKLLARAGELADELSARDLTMIVHGLSRGVQADGSGNFPNPGPVSKLAAAARKVDLEEDRPDQAALLLNAFARLRHAHDAELCGRIFGFAQRTLPAWDAQALTVLCNALAGVKRRTRIATQQEADGGNAAWKALSARCAEVLQGAAPQHFACLAHALARVGAPSESVDKFYNTMEALLVSRPRISEFLSAMDLALLANGLARHRRPALATATTVSLGASALPEAICQSTFPAKGIAPSTTVDNNSMCDKTSTNVCNDYQTNQLQHSETQAAMPTSASSGGLVGFETFETHTAMLELEPLTKWPFEEYMGRKLREFSSQGLVMSLHASVRLRRGGEPLFEALSQRLMLCHKELQAPGLALVFSAAAEASSLGHIGLPQALTLLPPGPVAYVASALASTGALCRRKRAAAEQVGPSLWRSHKEAAAVLEALRSRAGATIADPNRRKWVCDLLEQGVEAHSEPLNSSTGTDDLLLAGVGQKQDKMGCFIVASLFDL</sequence>
<accession>A0A813K9J5</accession>
<dbReference type="AlphaFoldDB" id="A0A813K9J5"/>
<gene>
    <name evidence="1" type="ORF">PGLA2088_LOCUS29736</name>
</gene>
<comment type="caution">
    <text evidence="1">The sequence shown here is derived from an EMBL/GenBank/DDBJ whole genome shotgun (WGS) entry which is preliminary data.</text>
</comment>